<organism evidence="1 2">
    <name type="scientific">Lysinibacillus composti</name>
    <dbReference type="NCBI Taxonomy" id="720633"/>
    <lineage>
        <taxon>Bacteria</taxon>
        <taxon>Bacillati</taxon>
        <taxon>Bacillota</taxon>
        <taxon>Bacilli</taxon>
        <taxon>Bacillales</taxon>
        <taxon>Bacillaceae</taxon>
        <taxon>Lysinibacillus</taxon>
    </lineage>
</organism>
<reference evidence="1 2" key="1">
    <citation type="journal article" date="2013" name="J. Microbiol.">
        <title>Lysinibacillus chungkukjangi sp. nov., isolated from Chungkukjang, Korean fermented soybean food.</title>
        <authorList>
            <person name="Kim S.J."/>
            <person name="Jang Y.H."/>
            <person name="Hamada M."/>
            <person name="Ahn J.H."/>
            <person name="Weon H.Y."/>
            <person name="Suzuki K."/>
            <person name="Whang K.S."/>
            <person name="Kwon S.W."/>
        </authorList>
    </citation>
    <scope>NUCLEOTIDE SEQUENCE [LARGE SCALE GENOMIC DNA]</scope>
    <source>
        <strain evidence="1 2">MCCC 1A12701</strain>
    </source>
</reference>
<protein>
    <submittedName>
        <fullName evidence="1">Head-tail adaptor protein</fullName>
    </submittedName>
</protein>
<dbReference type="EMBL" id="RRCT01000002">
    <property type="protein sequence ID" value="RQW75924.1"/>
    <property type="molecule type" value="Genomic_DNA"/>
</dbReference>
<dbReference type="InterPro" id="IPR008767">
    <property type="entry name" value="Phage_SPP1_head-tail_adaptor"/>
</dbReference>
<proteinExistence type="predicted"/>
<sequence length="108" mass="12807">MSIDYRHRIDILENIKTTNELEETIYKFEKTKSIWAAIVPQTGALQRQQADTILTNVTHKIIVRYNAGKDITKDMQIQFRDHKFEIKYILNPYFSNETLEIFVQEVLS</sequence>
<dbReference type="Pfam" id="PF05521">
    <property type="entry name" value="Phage_HCP"/>
    <property type="match status" value="1"/>
</dbReference>
<dbReference type="NCBIfam" id="TIGR01563">
    <property type="entry name" value="gp16_SPP1"/>
    <property type="match status" value="1"/>
</dbReference>
<gene>
    <name evidence="1" type="ORF">EBB45_04720</name>
</gene>
<keyword evidence="2" id="KW-1185">Reference proteome</keyword>
<dbReference type="OrthoDB" id="9808209at2"/>
<name>A0A3N9UIT7_9BACI</name>
<dbReference type="Gene3D" id="2.40.10.270">
    <property type="entry name" value="Bacteriophage SPP1 head-tail adaptor protein"/>
    <property type="match status" value="1"/>
</dbReference>
<dbReference type="AlphaFoldDB" id="A0A3N9UIT7"/>
<evidence type="ECO:0000313" key="2">
    <source>
        <dbReference type="Proteomes" id="UP000274033"/>
    </source>
</evidence>
<evidence type="ECO:0000313" key="1">
    <source>
        <dbReference type="EMBL" id="RQW75924.1"/>
    </source>
</evidence>
<dbReference type="Proteomes" id="UP000274033">
    <property type="component" value="Unassembled WGS sequence"/>
</dbReference>
<dbReference type="InterPro" id="IPR038666">
    <property type="entry name" value="SSP1_head-tail_sf"/>
</dbReference>
<comment type="caution">
    <text evidence="1">The sequence shown here is derived from an EMBL/GenBank/DDBJ whole genome shotgun (WGS) entry which is preliminary data.</text>
</comment>
<dbReference type="RefSeq" id="WP_124763152.1">
    <property type="nucleotide sequence ID" value="NZ_JAFBDY010000002.1"/>
</dbReference>
<accession>A0A3N9UIT7</accession>